<dbReference type="GO" id="GO:0046872">
    <property type="term" value="F:metal ion binding"/>
    <property type="evidence" value="ECO:0007669"/>
    <property type="project" value="UniProtKB-KW"/>
</dbReference>
<evidence type="ECO:0000256" key="2">
    <source>
        <dbReference type="ARBA" id="ARBA00009026"/>
    </source>
</evidence>
<evidence type="ECO:0000259" key="16">
    <source>
        <dbReference type="Pfam" id="PF18441"/>
    </source>
</evidence>
<keyword evidence="6" id="KW-0949">S-adenosyl-L-methionine</keyword>
<dbReference type="GO" id="GO:0030422">
    <property type="term" value="P:siRNA processing"/>
    <property type="evidence" value="ECO:0007669"/>
    <property type="project" value="TreeGrafter"/>
</dbReference>
<dbReference type="GO" id="GO:0003755">
    <property type="term" value="F:peptidyl-prolyl cis-trans isomerase activity"/>
    <property type="evidence" value="ECO:0007669"/>
    <property type="project" value="InterPro"/>
</dbReference>
<dbReference type="OMA" id="ELLWEWP"/>
<evidence type="ECO:0000256" key="11">
    <source>
        <dbReference type="ARBA" id="ARBA00035025"/>
    </source>
</evidence>
<evidence type="ECO:0000256" key="5">
    <source>
        <dbReference type="ARBA" id="ARBA00022679"/>
    </source>
</evidence>
<dbReference type="GO" id="GO:0003723">
    <property type="term" value="F:RNA binding"/>
    <property type="evidence" value="ECO:0007669"/>
    <property type="project" value="UniProtKB-KW"/>
</dbReference>
<dbReference type="CDD" id="cd00048">
    <property type="entry name" value="DSRM_SF"/>
    <property type="match status" value="1"/>
</dbReference>
<dbReference type="Pfam" id="PF21224">
    <property type="entry name" value="Hen1_LCD"/>
    <property type="match status" value="1"/>
</dbReference>
<dbReference type="Pfam" id="PF08242">
    <property type="entry name" value="Methyltransf_12"/>
    <property type="match status" value="1"/>
</dbReference>
<dbReference type="Gramene" id="Kaladp0008s0829.1.v1.1">
    <property type="protein sequence ID" value="Kaladp0008s0829.1.v1.1"/>
    <property type="gene ID" value="Kaladp0008s0829.v1.1"/>
</dbReference>
<dbReference type="Gene3D" id="3.10.50.40">
    <property type="match status" value="1"/>
</dbReference>
<dbReference type="InterPro" id="IPR026610">
    <property type="entry name" value="Hen1"/>
</dbReference>
<dbReference type="SUPFAM" id="SSF54534">
    <property type="entry name" value="FKBP-like"/>
    <property type="match status" value="1"/>
</dbReference>
<dbReference type="SUPFAM" id="SSF53335">
    <property type="entry name" value="S-adenosyl-L-methionine-dependent methyltransferases"/>
    <property type="match status" value="1"/>
</dbReference>
<keyword evidence="9" id="KW-0694">RNA-binding</keyword>
<dbReference type="EnsemblPlants" id="Kaladp0008s0829.1.v1.1">
    <property type="protein sequence ID" value="Kaladp0008s0829.1.v1.1"/>
    <property type="gene ID" value="Kaladp0008s0829.v1.1"/>
</dbReference>
<accession>A0A7N0RDP3</accession>
<name>A0A7N0RDP3_KALFE</name>
<comment type="catalytic activity">
    <reaction evidence="12">
        <text>small RNA 3'-end nucleotide + S-adenosyl-L-methionine = small RNA 3'-end 2'-O-methylnucleotide + S-adenosyl-L-homocysteine + H(+)</text>
        <dbReference type="Rhea" id="RHEA:37887"/>
        <dbReference type="Rhea" id="RHEA-COMP:10415"/>
        <dbReference type="Rhea" id="RHEA-COMP:10416"/>
        <dbReference type="ChEBI" id="CHEBI:15378"/>
        <dbReference type="ChEBI" id="CHEBI:57856"/>
        <dbReference type="ChEBI" id="CHEBI:59789"/>
        <dbReference type="ChEBI" id="CHEBI:74896"/>
        <dbReference type="ChEBI" id="CHEBI:74898"/>
        <dbReference type="EC" id="2.1.1.386"/>
    </reaction>
</comment>
<dbReference type="GO" id="GO:0005634">
    <property type="term" value="C:nucleus"/>
    <property type="evidence" value="ECO:0007669"/>
    <property type="project" value="TreeGrafter"/>
</dbReference>
<protein>
    <recommendedName>
        <fullName evidence="3">Small RNA 2'-O-methyltransferase</fullName>
        <ecNumber evidence="11">2.1.1.386</ecNumber>
    </recommendedName>
</protein>
<keyword evidence="5" id="KW-0808">Transferase</keyword>
<evidence type="ECO:0000256" key="9">
    <source>
        <dbReference type="ARBA" id="ARBA00022884"/>
    </source>
</evidence>
<evidence type="ECO:0000256" key="7">
    <source>
        <dbReference type="ARBA" id="ARBA00022723"/>
    </source>
</evidence>
<dbReference type="Pfam" id="PF17842">
    <property type="entry name" value="dsRBD2"/>
    <property type="match status" value="1"/>
</dbReference>
<dbReference type="EC" id="2.1.1.386" evidence="11"/>
<feature type="domain" description="Methyltransferase type 12" evidence="14">
    <location>
        <begin position="714"/>
        <end position="806"/>
    </location>
</feature>
<keyword evidence="10" id="KW-0943">RNA-mediated gene silencing</keyword>
<dbReference type="Gene3D" id="3.40.50.150">
    <property type="entry name" value="Vaccinia Virus protein VP39"/>
    <property type="match status" value="1"/>
</dbReference>
<keyword evidence="18" id="KW-1185">Reference proteome</keyword>
<keyword evidence="8" id="KW-0460">Magnesium</keyword>
<dbReference type="AlphaFoldDB" id="A0A7N0RDP3"/>
<dbReference type="InterPro" id="IPR013217">
    <property type="entry name" value="Methyltransf_12"/>
</dbReference>
<evidence type="ECO:0000313" key="18">
    <source>
        <dbReference type="Proteomes" id="UP000594263"/>
    </source>
</evidence>
<evidence type="ECO:0000256" key="6">
    <source>
        <dbReference type="ARBA" id="ARBA00022691"/>
    </source>
</evidence>
<evidence type="ECO:0000256" key="8">
    <source>
        <dbReference type="ARBA" id="ARBA00022842"/>
    </source>
</evidence>
<dbReference type="InterPro" id="IPR029063">
    <property type="entry name" value="SAM-dependent_MTases_sf"/>
</dbReference>
<dbReference type="GO" id="GO:0005737">
    <property type="term" value="C:cytoplasm"/>
    <property type="evidence" value="ECO:0007669"/>
    <property type="project" value="TreeGrafter"/>
</dbReference>
<feature type="region of interest" description="Disordered" evidence="13">
    <location>
        <begin position="414"/>
        <end position="440"/>
    </location>
</feature>
<dbReference type="Proteomes" id="UP000594263">
    <property type="component" value="Unplaced"/>
</dbReference>
<comment type="cofactor">
    <cofactor evidence="1">
        <name>Mg(2+)</name>
        <dbReference type="ChEBI" id="CHEBI:18420"/>
    </cofactor>
</comment>
<evidence type="ECO:0000256" key="10">
    <source>
        <dbReference type="ARBA" id="ARBA00023158"/>
    </source>
</evidence>
<evidence type="ECO:0000256" key="1">
    <source>
        <dbReference type="ARBA" id="ARBA00001946"/>
    </source>
</evidence>
<dbReference type="Gene3D" id="3.30.160.20">
    <property type="match status" value="1"/>
</dbReference>
<dbReference type="Pfam" id="PF18441">
    <property type="entry name" value="Hen1_Lam_C"/>
    <property type="match status" value="1"/>
</dbReference>
<evidence type="ECO:0000256" key="13">
    <source>
        <dbReference type="SAM" id="MobiDB-lite"/>
    </source>
</evidence>
<evidence type="ECO:0000256" key="3">
    <source>
        <dbReference type="ARBA" id="ARBA00021330"/>
    </source>
</evidence>
<dbReference type="PANTHER" id="PTHR21404:SF3">
    <property type="entry name" value="SMALL RNA 2'-O-METHYLTRANSFERASE"/>
    <property type="match status" value="1"/>
</dbReference>
<dbReference type="InterPro" id="IPR040813">
    <property type="entry name" value="Hen1_Lam_C"/>
</dbReference>
<evidence type="ECO:0000259" key="14">
    <source>
        <dbReference type="Pfam" id="PF08242"/>
    </source>
</evidence>
<comment type="similarity">
    <text evidence="2">Belongs to the methyltransferase superfamily. HEN1 family.</text>
</comment>
<evidence type="ECO:0000313" key="17">
    <source>
        <dbReference type="EnsemblPlants" id="Kaladp0008s0829.1.v1.1"/>
    </source>
</evidence>
<keyword evidence="4" id="KW-0489">Methyltransferase</keyword>
<evidence type="ECO:0000256" key="12">
    <source>
        <dbReference type="ARBA" id="ARBA00048418"/>
    </source>
</evidence>
<reference evidence="17" key="1">
    <citation type="submission" date="2021-01" db="UniProtKB">
        <authorList>
            <consortium name="EnsemblPlants"/>
        </authorList>
    </citation>
    <scope>IDENTIFICATION</scope>
</reference>
<sequence>MENGDRPSVRPKMAVLTPKAIIHQKFGSAACYIVEEVREPLQNDCPGLAISLKRPCLYRCTLQLPELTVESECFNKKRDAEQSAAEIALLKLCIHPSTSDPMEISPWDDLTSRILYLFTDEFPIGTHPTCGHFRAALRRNGDFFGFIPIPAIAVCDKLGNICKSFDPLVEKNPCLAISHILKAAASLSESILTYEGGLWLRRQKPYPPEVLDSLKNCSPVKNIGLRVIYIPCSIKDAVEARTLNIASDGYYLDAIALELGLPDASEVLVSRIIGKSSSETRLYFSASGNLMLDCFNAAKQATDNCHFNHRATFLSGQDIYGGALMASVGYTWRSADLFHEDLTLQTYYRMITSKTPSGIYKLSREATLTAELPVTFTSRVNWRGSLPKELLFTFCRQHRLSEPVLSIETLPETSSKSQGSCEKMEDMGAAANSKSNRNDVSSCDEKSNKLKYCFRCGIKIFKQENLILEYMPKGTHKKQQDAVHSSSLTVLLWFNNSLKEPEMPLKSLLSSAAALQINIDVQSFQKEFATYQFLHNKRDSDKAEGGTALLSNGKTKSVITQPNEVCSSKMDDGTGVLLSNGSVVCISYAVSLVEEGEHVKELLESSLNFEFEIGVGAVLPDLEVLVTQMSVNQSARFHMESLRDIILAAAGDSSKIPSILSSESCHLEYDFTLLKVTEPLEDRMEQAFFSPPLSKQRVEFAVSYIRRSSATTLIDFGCGSGSLLDSLLDYHTSLEKVVGVDISQKSLARAAKMLHSKLSRDSDVAVPISNLRSAILYEGSIIECDSQLCGFDIGTCLEVIEHMEEDEAFKFGDVVLSYFRPKLLIVSTPNYEYNVILQGGNGQKQDEDPDENSHSQGCRFRNHDHKFEWNRDQFNSWASELARKHKYSVEFGGVGGTEGVEPGFASQIAVFRRMGVLQGESDIGVGMDVHHCQTVWEWNRSSSVGDGAVSSA</sequence>
<keyword evidence="7" id="KW-0479">Metal-binding</keyword>
<organism evidence="17 18">
    <name type="scientific">Kalanchoe fedtschenkoi</name>
    <name type="common">Lavender scallops</name>
    <name type="synonym">South American air plant</name>
    <dbReference type="NCBI Taxonomy" id="63787"/>
    <lineage>
        <taxon>Eukaryota</taxon>
        <taxon>Viridiplantae</taxon>
        <taxon>Streptophyta</taxon>
        <taxon>Embryophyta</taxon>
        <taxon>Tracheophyta</taxon>
        <taxon>Spermatophyta</taxon>
        <taxon>Magnoliopsida</taxon>
        <taxon>eudicotyledons</taxon>
        <taxon>Gunneridae</taxon>
        <taxon>Pentapetalae</taxon>
        <taxon>Saxifragales</taxon>
        <taxon>Crassulaceae</taxon>
        <taxon>Kalanchoe</taxon>
    </lineage>
</organism>
<evidence type="ECO:0000259" key="15">
    <source>
        <dbReference type="Pfam" id="PF17842"/>
    </source>
</evidence>
<dbReference type="InterPro" id="IPR040870">
    <property type="entry name" value="HEN1_dsRBD2"/>
</dbReference>
<feature type="domain" description="HEN1 double-stranded RNA binding" evidence="15">
    <location>
        <begin position="356"/>
        <end position="496"/>
    </location>
</feature>
<feature type="domain" description="Small RNA 2'-O-methyltransferase Hen1 La-motif C-terminal" evidence="16">
    <location>
        <begin position="226"/>
        <end position="354"/>
    </location>
</feature>
<dbReference type="GO" id="GO:0001510">
    <property type="term" value="P:RNA methylation"/>
    <property type="evidence" value="ECO:0007669"/>
    <property type="project" value="InterPro"/>
</dbReference>
<dbReference type="InterPro" id="IPR046357">
    <property type="entry name" value="PPIase_dom_sf"/>
</dbReference>
<dbReference type="GO" id="GO:0090486">
    <property type="term" value="F:small RNA 2'-O-methyltransferase activity"/>
    <property type="evidence" value="ECO:0007669"/>
    <property type="project" value="UniProtKB-EC"/>
</dbReference>
<dbReference type="FunFam" id="3.40.50.150:FF:000215">
    <property type="entry name" value="Hua enhancer1"/>
    <property type="match status" value="1"/>
</dbReference>
<proteinExistence type="inferred from homology"/>
<dbReference type="PANTHER" id="PTHR21404">
    <property type="entry name" value="HEN1"/>
    <property type="match status" value="1"/>
</dbReference>
<evidence type="ECO:0000256" key="4">
    <source>
        <dbReference type="ARBA" id="ARBA00022603"/>
    </source>
</evidence>